<dbReference type="Pfam" id="PF07574">
    <property type="entry name" value="SMC_Nse1"/>
    <property type="match status" value="1"/>
</dbReference>
<dbReference type="AlphaFoldDB" id="A0AAD5U0U6"/>
<keyword evidence="1" id="KW-0863">Zinc-finger</keyword>
<feature type="region of interest" description="Disordered" evidence="2">
    <location>
        <begin position="243"/>
        <end position="293"/>
    </location>
</feature>
<evidence type="ECO:0000256" key="1">
    <source>
        <dbReference type="RuleBase" id="RU368018"/>
    </source>
</evidence>
<evidence type="ECO:0000256" key="2">
    <source>
        <dbReference type="SAM" id="MobiDB-lite"/>
    </source>
</evidence>
<evidence type="ECO:0000313" key="3">
    <source>
        <dbReference type="EMBL" id="KAJ3214613.1"/>
    </source>
</evidence>
<comment type="subcellular location">
    <subcellularLocation>
        <location evidence="1">Nucleus</location>
    </subcellularLocation>
</comment>
<comment type="function">
    <text evidence="1">Acts in a DNA repair pathway for removal of UV-induced DNA damage that is distinct from classical nucleotide excision repair and in repair of ionizing radiation damage. Functions in homologous recombination repair of DNA double strand breaks and in recovery of stalled replication forks.</text>
</comment>
<accession>A0AAD5U0U6</accession>
<keyword evidence="4" id="KW-1185">Reference proteome</keyword>
<sequence>MSLLNKLFLQGIISSKVLNEDAIKKLHQKCCQKLNLQTQDFNEFLGNINKSLLEFSLEIKNMRTPDTGKLFFALTNTLSDELGSIVASKNFKVPSTELLRYTRGKSHISKTDAELMLERMCKEYWLDDMRGIITLGIRSLLELQTYIKEEFGELPECTICHDIATVKVEYCQRSNCATTIHINCRENGKLGPSCSKEWIIGPENSKIAPKPREILISDREVSDVQNMEEIQTIENIMMALNRETDNEDEEEDDDEDTEVVQGSSSTNLKHQRTISKEDDESEEEELLINKRRR</sequence>
<name>A0AAD5U0U6_9FUNG</name>
<protein>
    <recommendedName>
        <fullName evidence="1">Non-structural maintenance of chromosomes element 1 homolog</fullName>
        <ecNumber evidence="1">2.3.2.27</ecNumber>
    </recommendedName>
</protein>
<evidence type="ECO:0000313" key="4">
    <source>
        <dbReference type="Proteomes" id="UP001211065"/>
    </source>
</evidence>
<keyword evidence="1" id="KW-0539">Nucleus</keyword>
<feature type="compositionally biased region" description="Acidic residues" evidence="2">
    <location>
        <begin position="277"/>
        <end position="286"/>
    </location>
</feature>
<keyword evidence="1" id="KW-0234">DNA repair</keyword>
<keyword evidence="1" id="KW-0227">DNA damage</keyword>
<dbReference type="EC" id="2.3.2.27" evidence="1"/>
<dbReference type="GO" id="GO:0005634">
    <property type="term" value="C:nucleus"/>
    <property type="evidence" value="ECO:0007669"/>
    <property type="project" value="UniProtKB-SubCell"/>
</dbReference>
<proteinExistence type="inferred from homology"/>
<dbReference type="FunFam" id="3.90.1150.220:FF:000001">
    <property type="entry name" value="Non-structural maintenance of chromosomes element 1 homolog"/>
    <property type="match status" value="1"/>
</dbReference>
<dbReference type="PANTHER" id="PTHR20973:SF0">
    <property type="entry name" value="NON-STRUCTURAL MAINTENANCE OF CHROMOSOMES ELEMENT 1 HOMOLOG"/>
    <property type="match status" value="1"/>
</dbReference>
<comment type="similarity">
    <text evidence="1">Belongs to the NSE1 family.</text>
</comment>
<organism evidence="3 4">
    <name type="scientific">Clydaea vesicula</name>
    <dbReference type="NCBI Taxonomy" id="447962"/>
    <lineage>
        <taxon>Eukaryota</taxon>
        <taxon>Fungi</taxon>
        <taxon>Fungi incertae sedis</taxon>
        <taxon>Chytridiomycota</taxon>
        <taxon>Chytridiomycota incertae sedis</taxon>
        <taxon>Chytridiomycetes</taxon>
        <taxon>Lobulomycetales</taxon>
        <taxon>Lobulomycetaceae</taxon>
        <taxon>Clydaea</taxon>
    </lineage>
</organism>
<dbReference type="GO" id="GO:0030915">
    <property type="term" value="C:Smc5-Smc6 complex"/>
    <property type="evidence" value="ECO:0007669"/>
    <property type="project" value="UniProtKB-UniRule"/>
</dbReference>
<feature type="compositionally biased region" description="Acidic residues" evidence="2">
    <location>
        <begin position="245"/>
        <end position="258"/>
    </location>
</feature>
<dbReference type="PANTHER" id="PTHR20973">
    <property type="entry name" value="NON-SMC ELEMENT 1-RELATED"/>
    <property type="match status" value="1"/>
</dbReference>
<reference evidence="3" key="1">
    <citation type="submission" date="2020-05" db="EMBL/GenBank/DDBJ databases">
        <title>Phylogenomic resolution of chytrid fungi.</title>
        <authorList>
            <person name="Stajich J.E."/>
            <person name="Amses K."/>
            <person name="Simmons R."/>
            <person name="Seto K."/>
            <person name="Myers J."/>
            <person name="Bonds A."/>
            <person name="Quandt C.A."/>
            <person name="Barry K."/>
            <person name="Liu P."/>
            <person name="Grigoriev I."/>
            <person name="Longcore J.E."/>
            <person name="James T.Y."/>
        </authorList>
    </citation>
    <scope>NUCLEOTIDE SEQUENCE</scope>
    <source>
        <strain evidence="3">JEL0476</strain>
    </source>
</reference>
<comment type="catalytic activity">
    <reaction evidence="1">
        <text>S-ubiquitinyl-[E2 ubiquitin-conjugating enzyme]-L-cysteine + [acceptor protein]-L-lysine = [E2 ubiquitin-conjugating enzyme]-L-cysteine + N(6)-ubiquitinyl-[acceptor protein]-L-lysine.</text>
        <dbReference type="EC" id="2.3.2.27"/>
    </reaction>
</comment>
<keyword evidence="1" id="KW-0862">Zinc</keyword>
<dbReference type="Proteomes" id="UP001211065">
    <property type="component" value="Unassembled WGS sequence"/>
</dbReference>
<comment type="caution">
    <text evidence="3">The sequence shown here is derived from an EMBL/GenBank/DDBJ whole genome shotgun (WGS) entry which is preliminary data.</text>
</comment>
<keyword evidence="1" id="KW-0808">Transferase</keyword>
<gene>
    <name evidence="3" type="ORF">HK099_006781</name>
</gene>
<keyword evidence="1" id="KW-0833">Ubl conjugation pathway</keyword>
<dbReference type="GO" id="GO:0000724">
    <property type="term" value="P:double-strand break repair via homologous recombination"/>
    <property type="evidence" value="ECO:0007669"/>
    <property type="project" value="TreeGrafter"/>
</dbReference>
<dbReference type="InterPro" id="IPR011513">
    <property type="entry name" value="Nse1"/>
</dbReference>
<keyword evidence="1" id="KW-0479">Metal-binding</keyword>
<keyword evidence="1" id="KW-0233">DNA recombination</keyword>
<dbReference type="Gene3D" id="3.90.1150.220">
    <property type="match status" value="1"/>
</dbReference>
<dbReference type="EMBL" id="JADGJW010000605">
    <property type="protein sequence ID" value="KAJ3214613.1"/>
    <property type="molecule type" value="Genomic_DNA"/>
</dbReference>
<comment type="subunit">
    <text evidence="1">Component of the Smc5-Smc6 complex.</text>
</comment>
<dbReference type="GO" id="GO:0061630">
    <property type="term" value="F:ubiquitin protein ligase activity"/>
    <property type="evidence" value="ECO:0007669"/>
    <property type="project" value="UniProtKB-EC"/>
</dbReference>
<dbReference type="GO" id="GO:0008270">
    <property type="term" value="F:zinc ion binding"/>
    <property type="evidence" value="ECO:0007669"/>
    <property type="project" value="UniProtKB-KW"/>
</dbReference>